<evidence type="ECO:0000256" key="1">
    <source>
        <dbReference type="SAM" id="Phobius"/>
    </source>
</evidence>
<gene>
    <name evidence="2" type="ORF">I595_1458</name>
</gene>
<name>A0A0P7AY73_9FLAO</name>
<accession>A0A0P7AY73</accession>
<dbReference type="Proteomes" id="UP000050280">
    <property type="component" value="Unassembled WGS sequence"/>
</dbReference>
<sequence length="553" mass="62407">MMEKEVRLIGQKTGKAKAVALFLSVLCISFIGWSQESAKVLAQIDTASIRIGEQIKYKITVETDSLNIVYFPEDQTFSPLEMVEALSIDTTKNKDRITLQRIYALTQFDSGAYTIPPQRIAINEQPFFTDSFQIKVANVVVDTTKQKMFDIKPLIQVERSNTKLWQTLLWILLGLMVIGGLVWWFFLRKKELTEEEKVALLPPYDRALLQLKELENSRYLIQDEYKAYYSELTGIVRSYLDEDVHISALESTTDQLIERLELLKDAGELNIEDDTISQFKQVLQTADLVKFAKSKPPTNKAEQDRAIIENIVVKTKEALPEPDAEELLQNEAYLEELAKKKQRKRIIIAAASLLGVLLVASAAAIASYGFKQVKDTVLGHPTKELLEGEWVESTYGFPPIGIETPKVLLRQEVELPAEIKEQIKDIHVFGYQSTVGLFTVLATSTTFVEAAEPDFDKPIEELLRSFEQQGAKNIITKQEEFNTQAGVKGIKTFGSGKFKIPSSDELVKGKYAILSFGGKGFMQQIVIIWLDDDTYAEQIVERVLASVDVKTQA</sequence>
<dbReference type="PATRIC" id="fig|1300341.3.peg.1651"/>
<reference evidence="2 3" key="1">
    <citation type="submission" date="2015-09" db="EMBL/GenBank/DDBJ databases">
        <title>Genome sequence of the marine flavobacterium Croceitalea dokdonensis DOKDO 023 that contains proton- and sodium-pumping rhodopsins.</title>
        <authorList>
            <person name="Kwon S.-K."/>
            <person name="Lee H.K."/>
            <person name="Kwak M.-J."/>
            <person name="Kim J.F."/>
        </authorList>
    </citation>
    <scope>NUCLEOTIDE SEQUENCE [LARGE SCALE GENOMIC DNA]</scope>
    <source>
        <strain evidence="2 3">DOKDO 023</strain>
    </source>
</reference>
<protein>
    <submittedName>
        <fullName evidence="2">Uncharacterized protein</fullName>
    </submittedName>
</protein>
<comment type="caution">
    <text evidence="2">The sequence shown here is derived from an EMBL/GenBank/DDBJ whole genome shotgun (WGS) entry which is preliminary data.</text>
</comment>
<dbReference type="AlphaFoldDB" id="A0A0P7AY73"/>
<keyword evidence="1" id="KW-1133">Transmembrane helix</keyword>
<evidence type="ECO:0000313" key="3">
    <source>
        <dbReference type="Proteomes" id="UP000050280"/>
    </source>
</evidence>
<feature type="transmembrane region" description="Helical" evidence="1">
    <location>
        <begin position="346"/>
        <end position="370"/>
    </location>
</feature>
<feature type="transmembrane region" description="Helical" evidence="1">
    <location>
        <begin position="168"/>
        <end position="187"/>
    </location>
</feature>
<proteinExistence type="predicted"/>
<dbReference type="STRING" id="1300341.I595_1458"/>
<keyword evidence="3" id="KW-1185">Reference proteome</keyword>
<dbReference type="OrthoDB" id="9807384at2"/>
<keyword evidence="1" id="KW-0472">Membrane</keyword>
<evidence type="ECO:0000313" key="2">
    <source>
        <dbReference type="EMBL" id="KPM33031.1"/>
    </source>
</evidence>
<keyword evidence="1" id="KW-0812">Transmembrane</keyword>
<dbReference type="EMBL" id="LDJX01000002">
    <property type="protein sequence ID" value="KPM33031.1"/>
    <property type="molecule type" value="Genomic_DNA"/>
</dbReference>
<organism evidence="2 3">
    <name type="scientific">Croceitalea dokdonensis DOKDO 023</name>
    <dbReference type="NCBI Taxonomy" id="1300341"/>
    <lineage>
        <taxon>Bacteria</taxon>
        <taxon>Pseudomonadati</taxon>
        <taxon>Bacteroidota</taxon>
        <taxon>Flavobacteriia</taxon>
        <taxon>Flavobacteriales</taxon>
        <taxon>Flavobacteriaceae</taxon>
        <taxon>Croceitalea</taxon>
    </lineage>
</organism>